<keyword evidence="2" id="KW-1185">Reference proteome</keyword>
<name>A0AAW1VCP2_9CUCU</name>
<proteinExistence type="predicted"/>
<organism evidence="1 2">
    <name type="scientific">Henosepilachna vigintioctopunctata</name>
    <dbReference type="NCBI Taxonomy" id="420089"/>
    <lineage>
        <taxon>Eukaryota</taxon>
        <taxon>Metazoa</taxon>
        <taxon>Ecdysozoa</taxon>
        <taxon>Arthropoda</taxon>
        <taxon>Hexapoda</taxon>
        <taxon>Insecta</taxon>
        <taxon>Pterygota</taxon>
        <taxon>Neoptera</taxon>
        <taxon>Endopterygota</taxon>
        <taxon>Coleoptera</taxon>
        <taxon>Polyphaga</taxon>
        <taxon>Cucujiformia</taxon>
        <taxon>Coccinelloidea</taxon>
        <taxon>Coccinellidae</taxon>
        <taxon>Epilachninae</taxon>
        <taxon>Epilachnini</taxon>
        <taxon>Henosepilachna</taxon>
    </lineage>
</organism>
<sequence length="114" mass="13392">MILPDSRRCKIKGEIRIHNDEEANTEHNRIRMRGQSIASLRDRARYASLMDYSPLNSRIGTRTAFENSRERAPLRRETRTSKGCIIIIWTYWGVMDRGLWNIVSLTDRRIDNAT</sequence>
<protein>
    <submittedName>
        <fullName evidence="1">Uncharacterized protein</fullName>
    </submittedName>
</protein>
<dbReference type="Proteomes" id="UP001431783">
    <property type="component" value="Unassembled WGS sequence"/>
</dbReference>
<dbReference type="EMBL" id="JARQZJ010000125">
    <property type="protein sequence ID" value="KAK9890527.1"/>
    <property type="molecule type" value="Genomic_DNA"/>
</dbReference>
<evidence type="ECO:0000313" key="1">
    <source>
        <dbReference type="EMBL" id="KAK9890527.1"/>
    </source>
</evidence>
<gene>
    <name evidence="1" type="ORF">WA026_010603</name>
</gene>
<dbReference type="AlphaFoldDB" id="A0AAW1VCP2"/>
<evidence type="ECO:0000313" key="2">
    <source>
        <dbReference type="Proteomes" id="UP001431783"/>
    </source>
</evidence>
<accession>A0AAW1VCP2</accession>
<reference evidence="1 2" key="1">
    <citation type="submission" date="2023-03" db="EMBL/GenBank/DDBJ databases">
        <title>Genome insight into feeding habits of ladybird beetles.</title>
        <authorList>
            <person name="Li H.-S."/>
            <person name="Huang Y.-H."/>
            <person name="Pang H."/>
        </authorList>
    </citation>
    <scope>NUCLEOTIDE SEQUENCE [LARGE SCALE GENOMIC DNA]</scope>
    <source>
        <strain evidence="1">SYSU_2023b</strain>
        <tissue evidence="1">Whole body</tissue>
    </source>
</reference>
<comment type="caution">
    <text evidence="1">The sequence shown here is derived from an EMBL/GenBank/DDBJ whole genome shotgun (WGS) entry which is preliminary data.</text>
</comment>